<keyword evidence="4" id="KW-0472">Membrane</keyword>
<evidence type="ECO:0000313" key="7">
    <source>
        <dbReference type="Proteomes" id="UP001498398"/>
    </source>
</evidence>
<keyword evidence="4" id="KW-0812">Transmembrane</keyword>
<feature type="transmembrane region" description="Helical" evidence="4">
    <location>
        <begin position="526"/>
        <end position="552"/>
    </location>
</feature>
<gene>
    <name evidence="6" type="ORF">VKT23_002096</name>
</gene>
<evidence type="ECO:0008006" key="8">
    <source>
        <dbReference type="Google" id="ProtNLM"/>
    </source>
</evidence>
<keyword evidence="2" id="KW-0677">Repeat</keyword>
<keyword evidence="4" id="KW-1133">Transmembrane helix</keyword>
<keyword evidence="7" id="KW-1185">Reference proteome</keyword>
<evidence type="ECO:0000256" key="1">
    <source>
        <dbReference type="ARBA" id="ARBA00022441"/>
    </source>
</evidence>
<dbReference type="EMBL" id="JBANRG010000002">
    <property type="protein sequence ID" value="KAK7470674.1"/>
    <property type="molecule type" value="Genomic_DNA"/>
</dbReference>
<dbReference type="Proteomes" id="UP001498398">
    <property type="component" value="Unassembled WGS sequence"/>
</dbReference>
<feature type="chain" id="PRO_5045830238" description="Galactose oxidase" evidence="5">
    <location>
        <begin position="24"/>
        <end position="952"/>
    </location>
</feature>
<feature type="region of interest" description="Disordered" evidence="3">
    <location>
        <begin position="634"/>
        <end position="718"/>
    </location>
</feature>
<keyword evidence="1" id="KW-0880">Kelch repeat</keyword>
<feature type="transmembrane region" description="Helical" evidence="4">
    <location>
        <begin position="818"/>
        <end position="840"/>
    </location>
</feature>
<proteinExistence type="predicted"/>
<feature type="compositionally biased region" description="Basic and acidic residues" evidence="3">
    <location>
        <begin position="921"/>
        <end position="932"/>
    </location>
</feature>
<dbReference type="SUPFAM" id="SSF117281">
    <property type="entry name" value="Kelch motif"/>
    <property type="match status" value="1"/>
</dbReference>
<accession>A0ABR1K3N7</accession>
<feature type="region of interest" description="Disordered" evidence="3">
    <location>
        <begin position="455"/>
        <end position="477"/>
    </location>
</feature>
<evidence type="ECO:0000256" key="3">
    <source>
        <dbReference type="SAM" id="MobiDB-lite"/>
    </source>
</evidence>
<dbReference type="Gene3D" id="2.120.10.80">
    <property type="entry name" value="Kelch-type beta propeller"/>
    <property type="match status" value="2"/>
</dbReference>
<evidence type="ECO:0000313" key="6">
    <source>
        <dbReference type="EMBL" id="KAK7470674.1"/>
    </source>
</evidence>
<keyword evidence="5" id="KW-0732">Signal</keyword>
<feature type="compositionally biased region" description="Acidic residues" evidence="3">
    <location>
        <begin position="911"/>
        <end position="920"/>
    </location>
</feature>
<reference evidence="6 7" key="1">
    <citation type="submission" date="2024-01" db="EMBL/GenBank/DDBJ databases">
        <title>A draft genome for the cacao thread blight pathogen Marasmiellus scandens.</title>
        <authorList>
            <person name="Baruah I.K."/>
            <person name="Leung J."/>
            <person name="Bukari Y."/>
            <person name="Amoako-Attah I."/>
            <person name="Meinhardt L.W."/>
            <person name="Bailey B.A."/>
            <person name="Cohen S.P."/>
        </authorList>
    </citation>
    <scope>NUCLEOTIDE SEQUENCE [LARGE SCALE GENOMIC DNA]</scope>
    <source>
        <strain evidence="6 7">GH-19</strain>
    </source>
</reference>
<feature type="transmembrane region" description="Helical" evidence="4">
    <location>
        <begin position="583"/>
        <end position="604"/>
    </location>
</feature>
<feature type="compositionally biased region" description="Polar residues" evidence="3">
    <location>
        <begin position="645"/>
        <end position="656"/>
    </location>
</feature>
<evidence type="ECO:0000256" key="5">
    <source>
        <dbReference type="SAM" id="SignalP"/>
    </source>
</evidence>
<feature type="transmembrane region" description="Helical" evidence="4">
    <location>
        <begin position="494"/>
        <end position="514"/>
    </location>
</feature>
<feature type="signal peptide" evidence="5">
    <location>
        <begin position="1"/>
        <end position="23"/>
    </location>
</feature>
<evidence type="ECO:0000256" key="4">
    <source>
        <dbReference type="SAM" id="Phobius"/>
    </source>
</evidence>
<organism evidence="6 7">
    <name type="scientific">Marasmiellus scandens</name>
    <dbReference type="NCBI Taxonomy" id="2682957"/>
    <lineage>
        <taxon>Eukaryota</taxon>
        <taxon>Fungi</taxon>
        <taxon>Dikarya</taxon>
        <taxon>Basidiomycota</taxon>
        <taxon>Agaricomycotina</taxon>
        <taxon>Agaricomycetes</taxon>
        <taxon>Agaricomycetidae</taxon>
        <taxon>Agaricales</taxon>
        <taxon>Marasmiineae</taxon>
        <taxon>Omphalotaceae</taxon>
        <taxon>Marasmiellus</taxon>
    </lineage>
</organism>
<sequence>MASSFLSTLVFCHVFFFLIPVNAQSIATESVPPLQWLNLTSVLQGDDRPPPLKDAAIGFDETTRSIIIFGGESQGGLPQSQTYLLSLDTLTWQRPSPPDNLDISPPPRSAALYGNDIAASNRHGFIVIGGKGSEGNPLSDVWEYSYLQQFWSQVQLSPGRPSARWGAAGGIDGRVSPVQDPIVPGPNNTFYLAGGFNGNEGESLSDLWRLNISGALSSNLPNNVKGSWEEVHVGDFPSSVGSANALISSTVVASGGCNTSSVTDSTCVTQNSYILDISSPVTAKNCPAPRLGGTMVSNMNTISSTFGSQVFLLLGTVDNARWSDNNGLQKGEVAVLNINTGVWTRVLPSGDPGDSGEETFPTPREGSAAISSSSALVGGLNARYSDTLVFGGRDNSGNYLSEVWLLRAYAGSVSPSSTRWSGFGNGQLESGVNSTGQGVEMQYLTSCASQKASPSTATATSAGPASTGSDSSPPSTTSTVPFGPVYDTAITHKVLAPLSLALFLPAFILFRSYSPPFNNHERSPQHIAVVYFSGLLILVSYGLGLAGLAMSFTSLSLTPSFPSILSKRSSPANDFLQTGHGRAGFAFFLGLYGVVPLFCLLSTFPSRFSSTSPASAEAEKEDEGEQTTAASIDTAEKLRSRAARSVSQSLHTMSRPSSPPRHRTHSWGPSTLWRPSHERRVSSDSESVSSASPQRTFEVINRPNRVRRPSSGMLSVPGEPRGIPLRGLGDIDWLQRRRSVGAVGELDYALTQANRTRSSPSTPATMDAMLLAPTLAKPDNRPQLPNSFQIAIRSLLHIFLLGLCIISLIALWTHAPKATFVVFLVWLVAFYIVLVVQAWFEHPSTSVLATMVTRLRTDEPREVPPRSYAPSATPPLEQYPFPTHDAPYIHDPPFRVAPDDQSHLGPRSTENDDDDDEDEDTRQRRIEGEMGRREIAIVTTQLKRKLWVTNPS</sequence>
<dbReference type="PANTHER" id="PTHR46093">
    <property type="entry name" value="ACYL-COA-BINDING DOMAIN-CONTAINING PROTEIN 5"/>
    <property type="match status" value="1"/>
</dbReference>
<evidence type="ECO:0000256" key="2">
    <source>
        <dbReference type="ARBA" id="ARBA00022737"/>
    </source>
</evidence>
<name>A0ABR1K3N7_9AGAR</name>
<protein>
    <recommendedName>
        <fullName evidence="8">Galactose oxidase</fullName>
    </recommendedName>
</protein>
<dbReference type="PANTHER" id="PTHR46093:SF3">
    <property type="entry name" value="ACYL-COA-BINDING DOMAIN-CONTAINING PROTEIN 4"/>
    <property type="match status" value="1"/>
</dbReference>
<feature type="transmembrane region" description="Helical" evidence="4">
    <location>
        <begin position="790"/>
        <end position="812"/>
    </location>
</feature>
<dbReference type="InterPro" id="IPR015915">
    <property type="entry name" value="Kelch-typ_b-propeller"/>
</dbReference>
<feature type="region of interest" description="Disordered" evidence="3">
    <location>
        <begin position="896"/>
        <end position="932"/>
    </location>
</feature>
<feature type="region of interest" description="Disordered" evidence="3">
    <location>
        <begin position="347"/>
        <end position="368"/>
    </location>
</feature>
<comment type="caution">
    <text evidence="6">The sequence shown here is derived from an EMBL/GenBank/DDBJ whole genome shotgun (WGS) entry which is preliminary data.</text>
</comment>